<organism evidence="9 10">
    <name type="scientific">Kangiella aquimarina</name>
    <dbReference type="NCBI Taxonomy" id="261965"/>
    <lineage>
        <taxon>Bacteria</taxon>
        <taxon>Pseudomonadati</taxon>
        <taxon>Pseudomonadota</taxon>
        <taxon>Gammaproteobacteria</taxon>
        <taxon>Kangiellales</taxon>
        <taxon>Kangiellaceae</taxon>
        <taxon>Kangiella</taxon>
    </lineage>
</organism>
<comment type="subunit">
    <text evidence="5">Monomer.</text>
</comment>
<feature type="domain" description="OBG-type G" evidence="7">
    <location>
        <begin position="160"/>
        <end position="337"/>
    </location>
</feature>
<dbReference type="Pfam" id="PF01018">
    <property type="entry name" value="GTP1_OBG"/>
    <property type="match status" value="1"/>
</dbReference>
<dbReference type="NCBIfam" id="NF008956">
    <property type="entry name" value="PRK12299.1"/>
    <property type="match status" value="1"/>
</dbReference>
<evidence type="ECO:0000256" key="3">
    <source>
        <dbReference type="ARBA" id="ARBA00022842"/>
    </source>
</evidence>
<dbReference type="Gene3D" id="2.70.210.12">
    <property type="entry name" value="GTP1/OBG domain"/>
    <property type="match status" value="1"/>
</dbReference>
<comment type="subcellular location">
    <subcellularLocation>
        <location evidence="5">Cytoplasm</location>
    </subcellularLocation>
</comment>
<keyword evidence="10" id="KW-1185">Reference proteome</keyword>
<comment type="function">
    <text evidence="5">An essential GTPase which binds GTP, GDP and possibly (p)ppGpp with moderate affinity, with high nucleotide exchange rates and a fairly low GTP hydrolysis rate. Plays a role in control of the cell cycle, stress response, ribosome biogenesis and in those bacteria that undergo differentiation, in morphogenesis control.</text>
</comment>
<keyword evidence="3 5" id="KW-0460">Magnesium</keyword>
<keyword evidence="4 5" id="KW-0342">GTP-binding</keyword>
<dbReference type="NCBIfam" id="TIGR02729">
    <property type="entry name" value="Obg_CgtA"/>
    <property type="match status" value="1"/>
</dbReference>
<accession>A0ABZ0X2E2</accession>
<dbReference type="SUPFAM" id="SSF82051">
    <property type="entry name" value="Obg GTP-binding protein N-terminal domain"/>
    <property type="match status" value="1"/>
</dbReference>
<evidence type="ECO:0000259" key="8">
    <source>
        <dbReference type="PROSITE" id="PS51883"/>
    </source>
</evidence>
<dbReference type="InterPro" id="IPR036726">
    <property type="entry name" value="GTP1_OBG_dom_sf"/>
</dbReference>
<dbReference type="EC" id="3.6.5.-" evidence="5"/>
<keyword evidence="2 5" id="KW-0547">Nucleotide-binding</keyword>
<dbReference type="RefSeq" id="WP_018625633.1">
    <property type="nucleotide sequence ID" value="NZ_CP140158.1"/>
</dbReference>
<dbReference type="InterPro" id="IPR006169">
    <property type="entry name" value="GTP1_OBG_dom"/>
</dbReference>
<name>A0ABZ0X2E2_9GAMM</name>
<evidence type="ECO:0000313" key="10">
    <source>
        <dbReference type="Proteomes" id="UP001324185"/>
    </source>
</evidence>
<dbReference type="PROSITE" id="PS51883">
    <property type="entry name" value="OBG"/>
    <property type="match status" value="1"/>
</dbReference>
<dbReference type="EMBL" id="CP140158">
    <property type="protein sequence ID" value="WQG84757.1"/>
    <property type="molecule type" value="Genomic_DNA"/>
</dbReference>
<feature type="domain" description="Obg" evidence="8">
    <location>
        <begin position="1"/>
        <end position="159"/>
    </location>
</feature>
<keyword evidence="5" id="KW-0378">Hydrolase</keyword>
<dbReference type="Pfam" id="PF01926">
    <property type="entry name" value="MMR_HSR1"/>
    <property type="match status" value="1"/>
</dbReference>
<feature type="binding site" evidence="5">
    <location>
        <begin position="287"/>
        <end position="290"/>
    </location>
    <ligand>
        <name>GTP</name>
        <dbReference type="ChEBI" id="CHEBI:37565"/>
    </ligand>
</feature>
<dbReference type="PROSITE" id="PS00905">
    <property type="entry name" value="GTP1_OBG"/>
    <property type="match status" value="1"/>
</dbReference>
<dbReference type="PANTHER" id="PTHR11702:SF31">
    <property type="entry name" value="MITOCHONDRIAL RIBOSOME-ASSOCIATED GTPASE 2"/>
    <property type="match status" value="1"/>
</dbReference>
<evidence type="ECO:0000313" key="9">
    <source>
        <dbReference type="EMBL" id="WQG84757.1"/>
    </source>
</evidence>
<dbReference type="InterPro" id="IPR006073">
    <property type="entry name" value="GTP-bd"/>
</dbReference>
<evidence type="ECO:0000256" key="5">
    <source>
        <dbReference type="HAMAP-Rule" id="MF_01454"/>
    </source>
</evidence>
<dbReference type="SUPFAM" id="SSF52540">
    <property type="entry name" value="P-loop containing nucleoside triphosphate hydrolases"/>
    <property type="match status" value="1"/>
</dbReference>
<feature type="binding site" evidence="5">
    <location>
        <position position="193"/>
    </location>
    <ligand>
        <name>Mg(2+)</name>
        <dbReference type="ChEBI" id="CHEBI:18420"/>
    </ligand>
</feature>
<feature type="compositionally biased region" description="Basic and acidic residues" evidence="6">
    <location>
        <begin position="405"/>
        <end position="423"/>
    </location>
</feature>
<protein>
    <recommendedName>
        <fullName evidence="5">GTPase Obg</fullName>
        <ecNumber evidence="5">3.6.5.-</ecNumber>
    </recommendedName>
    <alternativeName>
        <fullName evidence="5">GTP-binding protein Obg</fullName>
    </alternativeName>
</protein>
<feature type="binding site" evidence="5">
    <location>
        <begin position="213"/>
        <end position="216"/>
    </location>
    <ligand>
        <name>GTP</name>
        <dbReference type="ChEBI" id="CHEBI:37565"/>
    </ligand>
</feature>
<dbReference type="Proteomes" id="UP001324185">
    <property type="component" value="Chromosome"/>
</dbReference>
<dbReference type="InterPro" id="IPR031167">
    <property type="entry name" value="G_OBG"/>
</dbReference>
<evidence type="ECO:0000256" key="2">
    <source>
        <dbReference type="ARBA" id="ARBA00022741"/>
    </source>
</evidence>
<dbReference type="InterPro" id="IPR045086">
    <property type="entry name" value="OBG_GTPase"/>
</dbReference>
<comment type="cofactor">
    <cofactor evidence="5">
        <name>Mg(2+)</name>
        <dbReference type="ChEBI" id="CHEBI:18420"/>
    </cofactor>
</comment>
<dbReference type="PANTHER" id="PTHR11702">
    <property type="entry name" value="DEVELOPMENTALLY REGULATED GTP-BINDING PROTEIN-RELATED"/>
    <property type="match status" value="1"/>
</dbReference>
<evidence type="ECO:0000256" key="4">
    <source>
        <dbReference type="ARBA" id="ARBA00023134"/>
    </source>
</evidence>
<feature type="binding site" evidence="5">
    <location>
        <position position="173"/>
    </location>
    <ligand>
        <name>Mg(2+)</name>
        <dbReference type="ChEBI" id="CHEBI:18420"/>
    </ligand>
</feature>
<feature type="binding site" evidence="5">
    <location>
        <begin position="318"/>
        <end position="320"/>
    </location>
    <ligand>
        <name>GTP</name>
        <dbReference type="ChEBI" id="CHEBI:37565"/>
    </ligand>
</feature>
<dbReference type="PRINTS" id="PR00326">
    <property type="entry name" value="GTP1OBG"/>
</dbReference>
<dbReference type="PIRSF" id="PIRSF002401">
    <property type="entry name" value="GTP_bd_Obg/CgtA"/>
    <property type="match status" value="1"/>
</dbReference>
<dbReference type="InterPro" id="IPR006074">
    <property type="entry name" value="GTP1-OBG_CS"/>
</dbReference>
<keyword evidence="5" id="KW-0963">Cytoplasm</keyword>
<keyword evidence="5" id="KW-0479">Metal-binding</keyword>
<dbReference type="InterPro" id="IPR014100">
    <property type="entry name" value="GTP-bd_Obg/CgtA"/>
</dbReference>
<dbReference type="NCBIfam" id="NF008955">
    <property type="entry name" value="PRK12297.1"/>
    <property type="match status" value="1"/>
</dbReference>
<dbReference type="HAMAP" id="MF_01454">
    <property type="entry name" value="GTPase_Obg"/>
    <property type="match status" value="1"/>
</dbReference>
<dbReference type="InterPro" id="IPR027417">
    <property type="entry name" value="P-loop_NTPase"/>
</dbReference>
<evidence type="ECO:0000256" key="6">
    <source>
        <dbReference type="SAM" id="MobiDB-lite"/>
    </source>
</evidence>
<feature type="region of interest" description="Disordered" evidence="6">
    <location>
        <begin position="350"/>
        <end position="423"/>
    </location>
</feature>
<dbReference type="CDD" id="cd01898">
    <property type="entry name" value="Obg"/>
    <property type="match status" value="1"/>
</dbReference>
<feature type="compositionally biased region" description="Acidic residues" evidence="6">
    <location>
        <begin position="364"/>
        <end position="404"/>
    </location>
</feature>
<sequence length="423" mass="46794">MKFVDEVSIKVKAGDGGNGIVSFRREKYVARGGPDGGDGGNGGSVYVVADAELNTLVDYRFVRFYEATRGENGQGRNKTGSKGEDLYLKAPVGTQITDKETGEIVGDLVRDGQKVLVAKGGFHGLGNTRFKSSVNRAPRKATHGTPGEFRELRLELKVLADVGLLGLPNAGKSTFIRAVSSAKPKVADYPFTTLVPNLGVVRVDAESSFVVADIPGVIEGAAEGAGLGIRFLRHLARTRILLHIVDLLPFDESDPVENFNGIMNELYKYSESKDISLKDKPVWLVFNKTDLLPEEEVEAKIADMLERLDWDGPVYRMSAIQKEGTRKICNDIMDYLIEHPKIREYEAETQAQEFNWPKPGAIDEVPEEAWDDLDDDWDDEDWEDDEGGEDDLDSDGIAEEDSLDDQSKDEDQDKEETDKSSNQ</sequence>
<proteinExistence type="inferred from homology"/>
<feature type="binding site" evidence="5">
    <location>
        <begin position="191"/>
        <end position="195"/>
    </location>
    <ligand>
        <name>GTP</name>
        <dbReference type="ChEBI" id="CHEBI:37565"/>
    </ligand>
</feature>
<reference evidence="9 10" key="1">
    <citation type="submission" date="2023-11" db="EMBL/GenBank/DDBJ databases">
        <title>MicrobeMod: A computational toolkit for identifying prokaryotic methylation and restriction-modification with nanopore sequencing.</title>
        <authorList>
            <person name="Crits-Christoph A."/>
            <person name="Kang S.C."/>
            <person name="Lee H."/>
            <person name="Ostrov N."/>
        </authorList>
    </citation>
    <scope>NUCLEOTIDE SEQUENCE [LARGE SCALE GENOMIC DNA]</scope>
    <source>
        <strain evidence="9 10">DSMZ 16071</strain>
    </source>
</reference>
<dbReference type="PROSITE" id="PS51710">
    <property type="entry name" value="G_OBG"/>
    <property type="match status" value="1"/>
</dbReference>
<dbReference type="Gene3D" id="3.40.50.300">
    <property type="entry name" value="P-loop containing nucleotide triphosphate hydrolases"/>
    <property type="match status" value="1"/>
</dbReference>
<gene>
    <name evidence="9" type="primary">cgtA</name>
    <name evidence="5" type="synonym">obg</name>
    <name evidence="9" type="ORF">SR900_09810</name>
</gene>
<comment type="similarity">
    <text evidence="1 5">Belongs to the TRAFAC class OBG-HflX-like GTPase superfamily. OBG GTPase family.</text>
</comment>
<feature type="binding site" evidence="5">
    <location>
        <begin position="166"/>
        <end position="173"/>
    </location>
    <ligand>
        <name>GTP</name>
        <dbReference type="ChEBI" id="CHEBI:37565"/>
    </ligand>
</feature>
<evidence type="ECO:0000259" key="7">
    <source>
        <dbReference type="PROSITE" id="PS51710"/>
    </source>
</evidence>
<evidence type="ECO:0000256" key="1">
    <source>
        <dbReference type="ARBA" id="ARBA00007699"/>
    </source>
</evidence>